<protein>
    <submittedName>
        <fullName evidence="2">Uncharacterized protein</fullName>
    </submittedName>
</protein>
<dbReference type="EMBL" id="LWDE02001256">
    <property type="protein sequence ID" value="KAE8241949.1"/>
    <property type="molecule type" value="Genomic_DNA"/>
</dbReference>
<feature type="compositionally biased region" description="Basic and acidic residues" evidence="1">
    <location>
        <begin position="146"/>
        <end position="158"/>
    </location>
</feature>
<proteinExistence type="predicted"/>
<dbReference type="AlphaFoldDB" id="A0A8X7MN07"/>
<accession>A0A8X7MN07</accession>
<reference evidence="2" key="1">
    <citation type="submission" date="2016-04" db="EMBL/GenBank/DDBJ databases">
        <authorList>
            <person name="Nguyen H.D."/>
            <person name="Samba Siva P."/>
            <person name="Cullis J."/>
            <person name="Levesque C.A."/>
            <person name="Hambleton S."/>
        </authorList>
    </citation>
    <scope>NUCLEOTIDE SEQUENCE</scope>
    <source>
        <strain evidence="2">DAOMC 236426</strain>
    </source>
</reference>
<feature type="non-terminal residue" evidence="2">
    <location>
        <position position="345"/>
    </location>
</feature>
<feature type="compositionally biased region" description="Polar residues" evidence="1">
    <location>
        <begin position="160"/>
        <end position="170"/>
    </location>
</feature>
<keyword evidence="3" id="KW-1185">Reference proteome</keyword>
<evidence type="ECO:0000256" key="1">
    <source>
        <dbReference type="SAM" id="MobiDB-lite"/>
    </source>
</evidence>
<gene>
    <name evidence="2" type="ORF">A4X06_0g7341</name>
</gene>
<feature type="region of interest" description="Disordered" evidence="1">
    <location>
        <begin position="300"/>
        <end position="345"/>
    </location>
</feature>
<evidence type="ECO:0000313" key="2">
    <source>
        <dbReference type="EMBL" id="KAE8241949.1"/>
    </source>
</evidence>
<name>A0A8X7MN07_9BASI</name>
<feature type="compositionally biased region" description="Polar residues" evidence="1">
    <location>
        <begin position="101"/>
        <end position="111"/>
    </location>
</feature>
<comment type="caution">
    <text evidence="2">The sequence shown here is derived from an EMBL/GenBank/DDBJ whole genome shotgun (WGS) entry which is preliminary data.</text>
</comment>
<feature type="compositionally biased region" description="Polar residues" evidence="1">
    <location>
        <begin position="1"/>
        <end position="25"/>
    </location>
</feature>
<sequence length="345" mass="36956">MATLRQRISVSTAKAGTGANNPICISSSSQESSGTDSTTPSSHLQDSQDVDDEYEPAIGTQTIGSEGAAVQEELEDILSAPGAIDTDMLRHEHNKAGDHLGTTSTVTNSRPQEGEEEDLAEYEDHEPPQAKPVDTEMVTDDPYSTNEDKDTGDEHIEADTGNTSFSSAGSVNPAKQTMVVITALVEDEGRTLTYAEVLPMCQNATAGSNTATYTITLRNFNPEDPVHQCRLIADTEKHGRKKGFQGDFDIKIHPLVRKGAEELRASAPPPAYLRQNSALIFGRIVPSVQDSGVGKTGIIPSAVAGWSSPRPPPPSAVGRRSFPRREPPSAFLRRSSGGVPRLRDP</sequence>
<dbReference type="Proteomes" id="UP000077684">
    <property type="component" value="Unassembled WGS sequence"/>
</dbReference>
<feature type="region of interest" description="Disordered" evidence="1">
    <location>
        <begin position="1"/>
        <end position="78"/>
    </location>
</feature>
<evidence type="ECO:0000313" key="3">
    <source>
        <dbReference type="Proteomes" id="UP000077684"/>
    </source>
</evidence>
<feature type="region of interest" description="Disordered" evidence="1">
    <location>
        <begin position="95"/>
        <end position="170"/>
    </location>
</feature>
<reference evidence="2" key="2">
    <citation type="journal article" date="2019" name="IMA Fungus">
        <title>Genome sequencing and comparison of five Tilletia species to identify candidate genes for the detection of regulated species infecting wheat.</title>
        <authorList>
            <person name="Nguyen H.D.T."/>
            <person name="Sultana T."/>
            <person name="Kesanakurti P."/>
            <person name="Hambleton S."/>
        </authorList>
    </citation>
    <scope>NUCLEOTIDE SEQUENCE</scope>
    <source>
        <strain evidence="2">DAOMC 236426</strain>
    </source>
</reference>
<feature type="compositionally biased region" description="Low complexity" evidence="1">
    <location>
        <begin position="26"/>
        <end position="39"/>
    </location>
</feature>
<feature type="compositionally biased region" description="Acidic residues" evidence="1">
    <location>
        <begin position="114"/>
        <end position="124"/>
    </location>
</feature>
<organism evidence="2 3">
    <name type="scientific">Tilletia controversa</name>
    <name type="common">dwarf bunt fungus</name>
    <dbReference type="NCBI Taxonomy" id="13291"/>
    <lineage>
        <taxon>Eukaryota</taxon>
        <taxon>Fungi</taxon>
        <taxon>Dikarya</taxon>
        <taxon>Basidiomycota</taxon>
        <taxon>Ustilaginomycotina</taxon>
        <taxon>Exobasidiomycetes</taxon>
        <taxon>Tilletiales</taxon>
        <taxon>Tilletiaceae</taxon>
        <taxon>Tilletia</taxon>
    </lineage>
</organism>